<dbReference type="InterPro" id="IPR019831">
    <property type="entry name" value="Mn/Fe_SOD_N"/>
</dbReference>
<dbReference type="GO" id="GO:0004784">
    <property type="term" value="F:superoxide dismutase activity"/>
    <property type="evidence" value="ECO:0007669"/>
    <property type="project" value="UniProtKB-EC"/>
</dbReference>
<comment type="caution">
    <text evidence="9">The sequence shown here is derived from an EMBL/GenBank/DDBJ whole genome shotgun (WGS) entry which is preliminary data.</text>
</comment>
<evidence type="ECO:0000259" key="7">
    <source>
        <dbReference type="Pfam" id="PF00081"/>
    </source>
</evidence>
<dbReference type="Gene3D" id="1.10.287.990">
    <property type="entry name" value="Fe,Mn superoxide dismutase (SOD) domain"/>
    <property type="match status" value="1"/>
</dbReference>
<evidence type="ECO:0000256" key="5">
    <source>
        <dbReference type="PIRSR" id="PIRSR000349-1"/>
    </source>
</evidence>
<dbReference type="GO" id="GO:0046872">
    <property type="term" value="F:metal ion binding"/>
    <property type="evidence" value="ECO:0007669"/>
    <property type="project" value="UniProtKB-KW"/>
</dbReference>
<dbReference type="Pfam" id="PF02777">
    <property type="entry name" value="Sod_Fe_C"/>
    <property type="match status" value="1"/>
</dbReference>
<feature type="binding site" evidence="5">
    <location>
        <position position="31"/>
    </location>
    <ligand>
        <name>Mn(2+)</name>
        <dbReference type="ChEBI" id="CHEBI:29035"/>
    </ligand>
</feature>
<accession>A0A926I0B4</accession>
<protein>
    <recommendedName>
        <fullName evidence="2 6">Superoxide dismutase</fullName>
        <ecNumber evidence="2 6">1.15.1.1</ecNumber>
    </recommendedName>
</protein>
<keyword evidence="10" id="KW-1185">Reference proteome</keyword>
<keyword evidence="4 6" id="KW-0560">Oxidoreductase</keyword>
<evidence type="ECO:0000256" key="4">
    <source>
        <dbReference type="ARBA" id="ARBA00023002"/>
    </source>
</evidence>
<evidence type="ECO:0000256" key="6">
    <source>
        <dbReference type="RuleBase" id="RU000414"/>
    </source>
</evidence>
<dbReference type="PANTHER" id="PTHR43595:SF2">
    <property type="entry name" value="SMALL RIBOSOMAL SUBUNIT PROTEIN MS42"/>
    <property type="match status" value="1"/>
</dbReference>
<dbReference type="AlphaFoldDB" id="A0A926I0B4"/>
<dbReference type="SUPFAM" id="SSF54719">
    <property type="entry name" value="Fe,Mn superoxide dismutase (SOD), C-terminal domain"/>
    <property type="match status" value="1"/>
</dbReference>
<dbReference type="GO" id="GO:0005737">
    <property type="term" value="C:cytoplasm"/>
    <property type="evidence" value="ECO:0007669"/>
    <property type="project" value="TreeGrafter"/>
</dbReference>
<feature type="domain" description="Manganese/iron superoxide dismutase C-terminal" evidence="8">
    <location>
        <begin position="104"/>
        <end position="201"/>
    </location>
</feature>
<sequence length="212" mass="24086">MSEHYPFQKLSLPYHYAGLAPTISPNTLYIHDATLLAGYVDTLNFLVAQYPQYHDWSLEHLITGKLLMPETDRLRIQNYAGAVFNHRLFFERACPKGSSKPGPHLSTAIANRYGSMAQFQQLFQQAAHSIFGAGWVWLNTDSEGNLHIAITSDNAAPALHVFTPILVLDVWEHAYFLQFPAQLDRYIQTWFTLINWDKAEEAFLQATSGKQS</sequence>
<organism evidence="9 10">
    <name type="scientific">Ligaoa zhengdingensis</name>
    <dbReference type="NCBI Taxonomy" id="2763658"/>
    <lineage>
        <taxon>Bacteria</taxon>
        <taxon>Bacillati</taxon>
        <taxon>Bacillota</taxon>
        <taxon>Clostridia</taxon>
        <taxon>Eubacteriales</taxon>
        <taxon>Oscillospiraceae</taxon>
        <taxon>Ligaoa</taxon>
    </lineage>
</organism>
<dbReference type="PIRSF" id="PIRSF000349">
    <property type="entry name" value="SODismutase"/>
    <property type="match status" value="1"/>
</dbReference>
<dbReference type="EMBL" id="JACRST010000010">
    <property type="protein sequence ID" value="MBC8546812.1"/>
    <property type="molecule type" value="Genomic_DNA"/>
</dbReference>
<feature type="binding site" evidence="5">
    <location>
        <position position="169"/>
    </location>
    <ligand>
        <name>Mn(2+)</name>
        <dbReference type="ChEBI" id="CHEBI:29035"/>
    </ligand>
</feature>
<dbReference type="InterPro" id="IPR036314">
    <property type="entry name" value="SOD_C_sf"/>
</dbReference>
<name>A0A926I0B4_9FIRM</name>
<dbReference type="PROSITE" id="PS00088">
    <property type="entry name" value="SOD_MN"/>
    <property type="match status" value="1"/>
</dbReference>
<dbReference type="RefSeq" id="WP_249282890.1">
    <property type="nucleotide sequence ID" value="NZ_JACRST010000010.1"/>
</dbReference>
<evidence type="ECO:0000313" key="9">
    <source>
        <dbReference type="EMBL" id="MBC8546812.1"/>
    </source>
</evidence>
<feature type="domain" description="Manganese/iron superoxide dismutase N-terminal" evidence="7">
    <location>
        <begin position="11"/>
        <end position="91"/>
    </location>
</feature>
<dbReference type="SUPFAM" id="SSF46609">
    <property type="entry name" value="Fe,Mn superoxide dismutase (SOD), N-terminal domain"/>
    <property type="match status" value="1"/>
</dbReference>
<reference evidence="9" key="1">
    <citation type="submission" date="2020-08" db="EMBL/GenBank/DDBJ databases">
        <title>Genome public.</title>
        <authorList>
            <person name="Liu C."/>
            <person name="Sun Q."/>
        </authorList>
    </citation>
    <scope>NUCLEOTIDE SEQUENCE</scope>
    <source>
        <strain evidence="9">NSJ-31</strain>
    </source>
</reference>
<comment type="similarity">
    <text evidence="1 6">Belongs to the iron/manganese superoxide dismutase family.</text>
</comment>
<evidence type="ECO:0000256" key="2">
    <source>
        <dbReference type="ARBA" id="ARBA00012682"/>
    </source>
</evidence>
<dbReference type="InterPro" id="IPR036324">
    <property type="entry name" value="Mn/Fe_SOD_N_sf"/>
</dbReference>
<comment type="catalytic activity">
    <reaction evidence="6">
        <text>2 superoxide + 2 H(+) = H2O2 + O2</text>
        <dbReference type="Rhea" id="RHEA:20696"/>
        <dbReference type="ChEBI" id="CHEBI:15378"/>
        <dbReference type="ChEBI" id="CHEBI:15379"/>
        <dbReference type="ChEBI" id="CHEBI:16240"/>
        <dbReference type="ChEBI" id="CHEBI:18421"/>
        <dbReference type="EC" id="1.15.1.1"/>
    </reaction>
</comment>
<dbReference type="InterPro" id="IPR019833">
    <property type="entry name" value="Mn/Fe_SOD_BS"/>
</dbReference>
<evidence type="ECO:0000256" key="3">
    <source>
        <dbReference type="ARBA" id="ARBA00022723"/>
    </source>
</evidence>
<dbReference type="Pfam" id="PF00081">
    <property type="entry name" value="Sod_Fe_N"/>
    <property type="match status" value="1"/>
</dbReference>
<gene>
    <name evidence="9" type="ORF">H8711_07675</name>
</gene>
<dbReference type="Proteomes" id="UP000653127">
    <property type="component" value="Unassembled WGS sequence"/>
</dbReference>
<feature type="binding site" evidence="5">
    <location>
        <position position="173"/>
    </location>
    <ligand>
        <name>Mn(2+)</name>
        <dbReference type="ChEBI" id="CHEBI:29035"/>
    </ligand>
</feature>
<dbReference type="InterPro" id="IPR001189">
    <property type="entry name" value="Mn/Fe_SOD"/>
</dbReference>
<dbReference type="InterPro" id="IPR019832">
    <property type="entry name" value="Mn/Fe_SOD_C"/>
</dbReference>
<comment type="function">
    <text evidence="6">Destroys radicals which are normally produced within the cells and which are toxic to biological systems.</text>
</comment>
<proteinExistence type="inferred from homology"/>
<dbReference type="Gene3D" id="3.55.40.20">
    <property type="entry name" value="Iron/manganese superoxide dismutase, C-terminal domain"/>
    <property type="match status" value="1"/>
</dbReference>
<evidence type="ECO:0000256" key="1">
    <source>
        <dbReference type="ARBA" id="ARBA00008714"/>
    </source>
</evidence>
<evidence type="ECO:0000259" key="8">
    <source>
        <dbReference type="Pfam" id="PF02777"/>
    </source>
</evidence>
<evidence type="ECO:0000313" key="10">
    <source>
        <dbReference type="Proteomes" id="UP000653127"/>
    </source>
</evidence>
<keyword evidence="3 5" id="KW-0479">Metal-binding</keyword>
<dbReference type="PANTHER" id="PTHR43595">
    <property type="entry name" value="37S RIBOSOMAL PROTEIN S26, MITOCHONDRIAL"/>
    <property type="match status" value="1"/>
</dbReference>
<dbReference type="EC" id="1.15.1.1" evidence="2 6"/>
<feature type="binding site" evidence="5">
    <location>
        <position position="86"/>
    </location>
    <ligand>
        <name>Mn(2+)</name>
        <dbReference type="ChEBI" id="CHEBI:29035"/>
    </ligand>
</feature>
<dbReference type="PRINTS" id="PR01703">
    <property type="entry name" value="MNSODISMTASE"/>
</dbReference>